<dbReference type="InParanoid" id="A0A0H2RYH5"/>
<dbReference type="GO" id="GO:0005096">
    <property type="term" value="F:GTPase activator activity"/>
    <property type="evidence" value="ECO:0007669"/>
    <property type="project" value="UniProtKB-KW"/>
</dbReference>
<dbReference type="EMBL" id="KQ086043">
    <property type="protein sequence ID" value="KLO09841.1"/>
    <property type="molecule type" value="Genomic_DNA"/>
</dbReference>
<evidence type="ECO:0000256" key="4">
    <source>
        <dbReference type="SAM" id="MobiDB-lite"/>
    </source>
</evidence>
<feature type="region of interest" description="Disordered" evidence="4">
    <location>
        <begin position="1"/>
        <end position="23"/>
    </location>
</feature>
<dbReference type="SUPFAM" id="SSF52047">
    <property type="entry name" value="RNI-like"/>
    <property type="match status" value="1"/>
</dbReference>
<accession>A0A0H2RYH5</accession>
<evidence type="ECO:0000313" key="5">
    <source>
        <dbReference type="EMBL" id="KLO09841.1"/>
    </source>
</evidence>
<gene>
    <name evidence="5" type="ORF">SCHPADRAFT_547210</name>
</gene>
<dbReference type="OrthoDB" id="120976at2759"/>
<dbReference type="Proteomes" id="UP000053477">
    <property type="component" value="Unassembled WGS sequence"/>
</dbReference>
<proteinExistence type="predicted"/>
<keyword evidence="2" id="KW-0433">Leucine-rich repeat</keyword>
<reference evidence="5 6" key="1">
    <citation type="submission" date="2015-04" db="EMBL/GenBank/DDBJ databases">
        <title>Complete genome sequence of Schizopora paradoxa KUC8140, a cosmopolitan wood degrader in East Asia.</title>
        <authorList>
            <consortium name="DOE Joint Genome Institute"/>
            <person name="Min B."/>
            <person name="Park H."/>
            <person name="Jang Y."/>
            <person name="Kim J.-J."/>
            <person name="Kim K.H."/>
            <person name="Pangilinan J."/>
            <person name="Lipzen A."/>
            <person name="Riley R."/>
            <person name="Grigoriev I.V."/>
            <person name="Spatafora J.W."/>
            <person name="Choi I.-G."/>
        </authorList>
    </citation>
    <scope>NUCLEOTIDE SEQUENCE [LARGE SCALE GENOMIC DNA]</scope>
    <source>
        <strain evidence="5 6">KUC8140</strain>
    </source>
</reference>
<feature type="region of interest" description="Disordered" evidence="4">
    <location>
        <begin position="247"/>
        <end position="267"/>
    </location>
</feature>
<dbReference type="GO" id="GO:0005829">
    <property type="term" value="C:cytosol"/>
    <property type="evidence" value="ECO:0007669"/>
    <property type="project" value="TreeGrafter"/>
</dbReference>
<dbReference type="GO" id="GO:0031267">
    <property type="term" value="F:small GTPase binding"/>
    <property type="evidence" value="ECO:0007669"/>
    <property type="project" value="TreeGrafter"/>
</dbReference>
<organism evidence="5 6">
    <name type="scientific">Schizopora paradoxa</name>
    <dbReference type="NCBI Taxonomy" id="27342"/>
    <lineage>
        <taxon>Eukaryota</taxon>
        <taxon>Fungi</taxon>
        <taxon>Dikarya</taxon>
        <taxon>Basidiomycota</taxon>
        <taxon>Agaricomycotina</taxon>
        <taxon>Agaricomycetes</taxon>
        <taxon>Hymenochaetales</taxon>
        <taxon>Schizoporaceae</taxon>
        <taxon>Schizopora</taxon>
    </lineage>
</organism>
<dbReference type="GO" id="GO:0005634">
    <property type="term" value="C:nucleus"/>
    <property type="evidence" value="ECO:0007669"/>
    <property type="project" value="TreeGrafter"/>
</dbReference>
<keyword evidence="6" id="KW-1185">Reference proteome</keyword>
<evidence type="ECO:0000256" key="3">
    <source>
        <dbReference type="ARBA" id="ARBA00022737"/>
    </source>
</evidence>
<name>A0A0H2RYH5_9AGAM</name>
<keyword evidence="1" id="KW-0343">GTPase activation</keyword>
<dbReference type="InterPro" id="IPR027038">
    <property type="entry name" value="RanGap"/>
</dbReference>
<dbReference type="PANTHER" id="PTHR24113:SF12">
    <property type="entry name" value="RAN GTPASE-ACTIVATING PROTEIN 1"/>
    <property type="match status" value="1"/>
</dbReference>
<dbReference type="AlphaFoldDB" id="A0A0H2RYH5"/>
<dbReference type="PANTHER" id="PTHR24113">
    <property type="entry name" value="RAN GTPASE-ACTIVATING PROTEIN 1"/>
    <property type="match status" value="1"/>
</dbReference>
<feature type="compositionally biased region" description="Low complexity" evidence="4">
    <location>
        <begin position="1"/>
        <end position="13"/>
    </location>
</feature>
<dbReference type="InterPro" id="IPR032675">
    <property type="entry name" value="LRR_dom_sf"/>
</dbReference>
<dbReference type="Pfam" id="PF13516">
    <property type="entry name" value="LRR_6"/>
    <property type="match status" value="2"/>
</dbReference>
<sequence>MITSTTSTTYTGTKPKATRARGSAPRVYLASRGQIDKLDAGLTRVDGAQEVIAAIKTRLSVTKLVLGHNDLRDDGCVTLFRYLCSPRGRRHCISEISLNSNAIGDVGLSAIADYLQGNEHLTDLFLQNNEFKGDSKVVEKFIKAINISHLEVLSVVNNQQLSDAFLAQFLSILDSPYLRELQISALGLTSASRKPIVEFLSSPRSRALETLRCNGNTLKLRDVSSIVHAIEKRNTSLTKLEVYANSLTKPPSEEEDQDEEDSDASCDSCDFTEIQKNWETRLKQALVVNEILKKRTQDEALALLCYSRILLLNSSARAHRGVADWMSSESPRSGASQKFPISSPELCQALSRCSLGAAEGRTDVFQSLISFRLLPIELQHHILSFLAPLLSPSQLLHIFNYATSSSTLPPLLPKLHPSLRSSNNTFILGGSGGGCIPDPAAMSFDVPETSSSTMCSRGRCMGMGGSLSCRRNEERLRWLREVDCVRYEFRGSHVDVVQLLS</sequence>
<protein>
    <submittedName>
        <fullName evidence="5">RNI-like protein</fullName>
    </submittedName>
</protein>
<dbReference type="GO" id="GO:0048471">
    <property type="term" value="C:perinuclear region of cytoplasm"/>
    <property type="evidence" value="ECO:0007669"/>
    <property type="project" value="TreeGrafter"/>
</dbReference>
<dbReference type="GO" id="GO:0006913">
    <property type="term" value="P:nucleocytoplasmic transport"/>
    <property type="evidence" value="ECO:0007669"/>
    <property type="project" value="TreeGrafter"/>
</dbReference>
<dbReference type="Gene3D" id="3.80.10.10">
    <property type="entry name" value="Ribonuclease Inhibitor"/>
    <property type="match status" value="2"/>
</dbReference>
<evidence type="ECO:0000256" key="1">
    <source>
        <dbReference type="ARBA" id="ARBA00022468"/>
    </source>
</evidence>
<evidence type="ECO:0000313" key="6">
    <source>
        <dbReference type="Proteomes" id="UP000053477"/>
    </source>
</evidence>
<keyword evidence="3" id="KW-0677">Repeat</keyword>
<dbReference type="STRING" id="27342.A0A0H2RYH5"/>
<feature type="compositionally biased region" description="Acidic residues" evidence="4">
    <location>
        <begin position="253"/>
        <end position="264"/>
    </location>
</feature>
<evidence type="ECO:0000256" key="2">
    <source>
        <dbReference type="ARBA" id="ARBA00022614"/>
    </source>
</evidence>
<dbReference type="InterPro" id="IPR001611">
    <property type="entry name" value="Leu-rich_rpt"/>
</dbReference>